<sequence length="187" mass="21181">MTQQFQGRSLPMSFPSKDRHERRVLGDLSNTSWPGNAEKRERHEPPRTPRKRSVEDFEVFTGGENDTMGQEGGDATSERERMRDLLRDLGVQELPALDRCAEAPSATFWKPFWEGGPADPAELVEGLGNAMDYADLEAQRFDLEAWTATPRKDEDDLSLPLPSPPSISPFRMDLDEPMERPSPRRLA</sequence>
<evidence type="ECO:0000313" key="2">
    <source>
        <dbReference type="EMBL" id="CAJ1404927.1"/>
    </source>
</evidence>
<feature type="region of interest" description="Disordered" evidence="1">
    <location>
        <begin position="1"/>
        <end position="79"/>
    </location>
</feature>
<reference evidence="2" key="1">
    <citation type="submission" date="2023-08" db="EMBL/GenBank/DDBJ databases">
        <authorList>
            <person name="Chen Y."/>
            <person name="Shah S."/>
            <person name="Dougan E. K."/>
            <person name="Thang M."/>
            <person name="Chan C."/>
        </authorList>
    </citation>
    <scope>NUCLEOTIDE SEQUENCE</scope>
</reference>
<proteinExistence type="predicted"/>
<accession>A0AA36JEW0</accession>
<evidence type="ECO:0000313" key="3">
    <source>
        <dbReference type="Proteomes" id="UP001178507"/>
    </source>
</evidence>
<gene>
    <name evidence="2" type="ORF">EVOR1521_LOCUS27293</name>
</gene>
<feature type="region of interest" description="Disordered" evidence="1">
    <location>
        <begin position="148"/>
        <end position="187"/>
    </location>
</feature>
<protein>
    <submittedName>
        <fullName evidence="2">Uncharacterized protein</fullName>
    </submittedName>
</protein>
<keyword evidence="3" id="KW-1185">Reference proteome</keyword>
<feature type="compositionally biased region" description="Basic and acidic residues" evidence="1">
    <location>
        <begin position="16"/>
        <end position="25"/>
    </location>
</feature>
<dbReference type="EMBL" id="CAUJNA010003561">
    <property type="protein sequence ID" value="CAJ1404927.1"/>
    <property type="molecule type" value="Genomic_DNA"/>
</dbReference>
<feature type="compositionally biased region" description="Basic and acidic residues" evidence="1">
    <location>
        <begin position="172"/>
        <end position="187"/>
    </location>
</feature>
<dbReference type="Proteomes" id="UP001178507">
    <property type="component" value="Unassembled WGS sequence"/>
</dbReference>
<evidence type="ECO:0000256" key="1">
    <source>
        <dbReference type="SAM" id="MobiDB-lite"/>
    </source>
</evidence>
<feature type="compositionally biased region" description="Basic and acidic residues" evidence="1">
    <location>
        <begin position="37"/>
        <end position="55"/>
    </location>
</feature>
<dbReference type="AlphaFoldDB" id="A0AA36JEW0"/>
<comment type="caution">
    <text evidence="2">The sequence shown here is derived from an EMBL/GenBank/DDBJ whole genome shotgun (WGS) entry which is preliminary data.</text>
</comment>
<name>A0AA36JEW0_9DINO</name>
<organism evidence="2 3">
    <name type="scientific">Effrenium voratum</name>
    <dbReference type="NCBI Taxonomy" id="2562239"/>
    <lineage>
        <taxon>Eukaryota</taxon>
        <taxon>Sar</taxon>
        <taxon>Alveolata</taxon>
        <taxon>Dinophyceae</taxon>
        <taxon>Suessiales</taxon>
        <taxon>Symbiodiniaceae</taxon>
        <taxon>Effrenium</taxon>
    </lineage>
</organism>